<evidence type="ECO:0000259" key="1">
    <source>
        <dbReference type="SMART" id="SM00909"/>
    </source>
</evidence>
<evidence type="ECO:0000313" key="2">
    <source>
        <dbReference type="EMBL" id="PWB96083.1"/>
    </source>
</evidence>
<organism evidence="2 3">
    <name type="scientific">Homoserinimonas hongtaonis</name>
    <dbReference type="NCBI Taxonomy" id="2079791"/>
    <lineage>
        <taxon>Bacteria</taxon>
        <taxon>Bacillati</taxon>
        <taxon>Actinomycetota</taxon>
        <taxon>Actinomycetes</taxon>
        <taxon>Micrococcales</taxon>
        <taxon>Microbacteriaceae</taxon>
        <taxon>Homoserinimonas</taxon>
    </lineage>
</organism>
<accession>A0A2U1SX08</accession>
<comment type="caution">
    <text evidence="2">The sequence shown here is derived from an EMBL/GenBank/DDBJ whole genome shotgun (WGS) entry which is preliminary data.</text>
</comment>
<dbReference type="InterPro" id="IPR018910">
    <property type="entry name" value="LpqB_C"/>
</dbReference>
<name>A0A2U1SX08_9MICO</name>
<dbReference type="Pfam" id="PF10647">
    <property type="entry name" value="Gmad1"/>
    <property type="match status" value="1"/>
</dbReference>
<dbReference type="Proteomes" id="UP000244978">
    <property type="component" value="Unassembled WGS sequence"/>
</dbReference>
<dbReference type="InterPro" id="IPR059026">
    <property type="entry name" value="LpqB_N"/>
</dbReference>
<sequence length="578" mass="60659">MRPRLLRRFRMLDRRSASLSTLRRVIASAVVLLVAAPVLSACVGIPRAGAVFVGDEVSQKDPGGIEYIVDGPGEDDSVEEILRGFINAFKSSGDYDVARQFLSSEFVNDWDPRESVLLHTGASRFVPVTATAMDFVLTPSASVDAAGAYRSFTAAPATLHYEFVQEDGQWRISSAPNGIVLTLGSFQNAFSRQVLYFLDTGGNYLVPDLRWFPVGTAATRVVSAVLAGPPPWLQGAATTSFPEGTQLSSPKRVAVDGQSALIDLTPEALAASEAQRQLMRLQLEASLGRVSSISSVVMSVNGSELPVGEPVRGLPQARLQVDSRPLMLHDGVFGYFANGTVTEIEGLSDRVVALAPRAATLGSSESVAAVLGVDGVSVVRRQGSPTLVDSRTDLVAPSLDGYGYVWSAQRGSTNSLQVLGFGGEQFAFTSNLPVDGEVVGIEVSRDGSRLAILLKSNGGPRLIVSAIIRDTANGQAPLSLGVPILDAVEESGTAVGLAWVDETTVATLVDSGARSAVQAYQVGGFRSPLGSADAAVGIVGANGESGLRIIGADGIVSVRRPSGWQSTQAEASFIATQR</sequence>
<protein>
    <recommendedName>
        <fullName evidence="1">GerMN domain-containing protein</fullName>
    </recommendedName>
</protein>
<reference evidence="3" key="1">
    <citation type="submission" date="2018-04" db="EMBL/GenBank/DDBJ databases">
        <authorList>
            <person name="Liu S."/>
            <person name="Wang Z."/>
            <person name="Li J."/>
        </authorList>
    </citation>
    <scope>NUCLEOTIDE SEQUENCE [LARGE SCALE GENOMIC DNA]</scope>
    <source>
        <strain evidence="3">S1194</strain>
    </source>
</reference>
<dbReference type="SMART" id="SM00909">
    <property type="entry name" value="Germane"/>
    <property type="match status" value="1"/>
</dbReference>
<evidence type="ECO:0000313" key="3">
    <source>
        <dbReference type="Proteomes" id="UP000244978"/>
    </source>
</evidence>
<dbReference type="EMBL" id="QEEX01000002">
    <property type="protein sequence ID" value="PWB96083.1"/>
    <property type="molecule type" value="Genomic_DNA"/>
</dbReference>
<dbReference type="Pfam" id="PF10646">
    <property type="entry name" value="Germane"/>
    <property type="match status" value="1"/>
</dbReference>
<dbReference type="AlphaFoldDB" id="A0A2U1SX08"/>
<dbReference type="Pfam" id="PF25976">
    <property type="entry name" value="LpqB_N"/>
    <property type="match status" value="1"/>
</dbReference>
<gene>
    <name evidence="2" type="ORF">DF220_11880</name>
</gene>
<dbReference type="InterPro" id="IPR019606">
    <property type="entry name" value="GerMN"/>
</dbReference>
<feature type="domain" description="GerMN" evidence="1">
    <location>
        <begin position="218"/>
        <end position="309"/>
    </location>
</feature>
<proteinExistence type="predicted"/>
<keyword evidence="3" id="KW-1185">Reference proteome</keyword>